<feature type="transmembrane region" description="Helical" evidence="6">
    <location>
        <begin position="272"/>
        <end position="296"/>
    </location>
</feature>
<comment type="caution">
    <text evidence="8">The sequence shown here is derived from an EMBL/GenBank/DDBJ whole genome shotgun (WGS) entry which is preliminary data.</text>
</comment>
<dbReference type="Pfam" id="PF02687">
    <property type="entry name" value="FtsX"/>
    <property type="match status" value="2"/>
</dbReference>
<organism evidence="8 9">
    <name type="scientific">Methylobacterium aerolatum</name>
    <dbReference type="NCBI Taxonomy" id="418708"/>
    <lineage>
        <taxon>Bacteria</taxon>
        <taxon>Pseudomonadati</taxon>
        <taxon>Pseudomonadota</taxon>
        <taxon>Alphaproteobacteria</taxon>
        <taxon>Hyphomicrobiales</taxon>
        <taxon>Methylobacteriaceae</taxon>
        <taxon>Methylobacterium</taxon>
    </lineage>
</organism>
<dbReference type="RefSeq" id="WP_238200990.1">
    <property type="nucleotide sequence ID" value="NZ_BPQE01000001.1"/>
</dbReference>
<keyword evidence="3 6" id="KW-0812">Transmembrane</keyword>
<evidence type="ECO:0000256" key="2">
    <source>
        <dbReference type="ARBA" id="ARBA00022475"/>
    </source>
</evidence>
<keyword evidence="4 6" id="KW-1133">Transmembrane helix</keyword>
<feature type="transmembrane region" description="Helical" evidence="6">
    <location>
        <begin position="30"/>
        <end position="51"/>
    </location>
</feature>
<dbReference type="Proteomes" id="UP001231124">
    <property type="component" value="Unassembled WGS sequence"/>
</dbReference>
<proteinExistence type="predicted"/>
<feature type="transmembrane region" description="Helical" evidence="6">
    <location>
        <begin position="775"/>
        <end position="806"/>
    </location>
</feature>
<dbReference type="InterPro" id="IPR038766">
    <property type="entry name" value="Membrane_comp_ABC_pdt"/>
</dbReference>
<evidence type="ECO:0000256" key="5">
    <source>
        <dbReference type="ARBA" id="ARBA00023136"/>
    </source>
</evidence>
<feature type="transmembrane region" description="Helical" evidence="6">
    <location>
        <begin position="317"/>
        <end position="342"/>
    </location>
</feature>
<keyword evidence="2" id="KW-1003">Cell membrane</keyword>
<dbReference type="PANTHER" id="PTHR30287">
    <property type="entry name" value="MEMBRANE COMPONENT OF PREDICTED ABC SUPERFAMILY METABOLITE UPTAKE TRANSPORTER"/>
    <property type="match status" value="1"/>
</dbReference>
<feature type="transmembrane region" description="Helical" evidence="6">
    <location>
        <begin position="734"/>
        <end position="754"/>
    </location>
</feature>
<keyword evidence="9" id="KW-1185">Reference proteome</keyword>
<gene>
    <name evidence="8" type="ORF">QO012_003086</name>
</gene>
<protein>
    <submittedName>
        <fullName evidence="8">ABC transport system permease protein</fullName>
    </submittedName>
</protein>
<evidence type="ECO:0000313" key="9">
    <source>
        <dbReference type="Proteomes" id="UP001231124"/>
    </source>
</evidence>
<reference evidence="8 9" key="1">
    <citation type="submission" date="2023-07" db="EMBL/GenBank/DDBJ databases">
        <title>Genomic Encyclopedia of Type Strains, Phase IV (KMG-IV): sequencing the most valuable type-strain genomes for metagenomic binning, comparative biology and taxonomic classification.</title>
        <authorList>
            <person name="Goeker M."/>
        </authorList>
    </citation>
    <scope>NUCLEOTIDE SEQUENCE [LARGE SCALE GENOMIC DNA]</scope>
    <source>
        <strain evidence="8 9">DSM 19013</strain>
    </source>
</reference>
<comment type="subcellular location">
    <subcellularLocation>
        <location evidence="1">Cell membrane</location>
        <topology evidence="1">Multi-pass membrane protein</topology>
    </subcellularLocation>
</comment>
<dbReference type="PANTHER" id="PTHR30287:SF1">
    <property type="entry name" value="INNER MEMBRANE PROTEIN"/>
    <property type="match status" value="1"/>
</dbReference>
<feature type="transmembrane region" description="Helical" evidence="6">
    <location>
        <begin position="415"/>
        <end position="433"/>
    </location>
</feature>
<name>A0ABU0I1V6_9HYPH</name>
<evidence type="ECO:0000256" key="1">
    <source>
        <dbReference type="ARBA" id="ARBA00004651"/>
    </source>
</evidence>
<evidence type="ECO:0000256" key="6">
    <source>
        <dbReference type="SAM" id="Phobius"/>
    </source>
</evidence>
<dbReference type="EMBL" id="JAUSVP010000009">
    <property type="protein sequence ID" value="MDQ0448575.1"/>
    <property type="molecule type" value="Genomic_DNA"/>
</dbReference>
<sequence length="855" mass="88948">MHGTLTRPDPAPRRNPLVLRLALRELRGGLSGFGVFLACIALGVAAIAGIASVSRSLSDGLGREGRRIIGGDLSYSLVNREATPEERAVLAREGRLDVVASLRAMAVAPVGDAALVELKAVDPATYPAAGDLVTEPQAPLADLLAGTDGVPGALADPALLTRLDLKPGDRITLAGHPVTLRGTILSEPDKIAGGIGFGPRLIVSQEALRGTGLVQPGSLSRWSYRVQLPPGTALEPVEARIAQASPEAGWSIRSRSNADPRFAQSIERFTQFLTLVGLTALIVGGVGVANAVHAFVERKRGSIATLKSIGAPGSTVVALYLTQVMLIAGLGTLVGLAVGASLPFLVEALFSESLPLPLNPSLAPGELALAAAYGLITAFAFAITPLGRAHDVPVSGLFRDTVDPARVAPRRRYRIALALALALLVGLSVATAFDRRVAMIFIAAAGIAFALLHGVALGLMAAARRLPHPARAAPRMALANLHRPGALTPTIVLSLGLGVTLLVTLSLIDANVRRTISATLPAKAPNLFFLDIPSRDADRFRESLRAQAPAAKIEDVPMMRGRIVALNGVPVRQIRPPEDAAWVLDGDRGVTYAEAAPEGTRVVDGRWWDAGEGAGHLVSFEADLAKLLGLKVGDTVTVNVLGRDVTATIFNLRKVEWRNLGINFVMVFSPGTFKGAPHSDLATLSLPGGPDAATENRILRGVAKDFPSVTSVRVKDALDAVGDLVSRLVLAIRGASGVAILASLLVLGGAVAAGHRARLYDAVVLKVLGASRSRLLTAYALEYAALGLATAVFGLLAGSLAGWVIVAKVMHLEFRLDLSGALLAAGAAVALAVLLGLAGTARILGQKPAPYLREL</sequence>
<feature type="domain" description="ABC3 transporter permease C-terminal" evidence="7">
    <location>
        <begin position="276"/>
        <end position="387"/>
    </location>
</feature>
<evidence type="ECO:0000256" key="4">
    <source>
        <dbReference type="ARBA" id="ARBA00022989"/>
    </source>
</evidence>
<feature type="transmembrane region" description="Helical" evidence="6">
    <location>
        <begin position="439"/>
        <end position="463"/>
    </location>
</feature>
<dbReference type="InterPro" id="IPR003838">
    <property type="entry name" value="ABC3_permease_C"/>
</dbReference>
<evidence type="ECO:0000256" key="3">
    <source>
        <dbReference type="ARBA" id="ARBA00022692"/>
    </source>
</evidence>
<keyword evidence="5 6" id="KW-0472">Membrane</keyword>
<feature type="transmembrane region" description="Helical" evidence="6">
    <location>
        <begin position="362"/>
        <end position="383"/>
    </location>
</feature>
<feature type="transmembrane region" description="Helical" evidence="6">
    <location>
        <begin position="484"/>
        <end position="508"/>
    </location>
</feature>
<feature type="domain" description="ABC3 transporter permease C-terminal" evidence="7">
    <location>
        <begin position="735"/>
        <end position="848"/>
    </location>
</feature>
<accession>A0ABU0I1V6</accession>
<evidence type="ECO:0000259" key="7">
    <source>
        <dbReference type="Pfam" id="PF02687"/>
    </source>
</evidence>
<feature type="transmembrane region" description="Helical" evidence="6">
    <location>
        <begin position="818"/>
        <end position="838"/>
    </location>
</feature>
<evidence type="ECO:0000313" key="8">
    <source>
        <dbReference type="EMBL" id="MDQ0448575.1"/>
    </source>
</evidence>